<dbReference type="AlphaFoldDB" id="A0A9D7EAV2"/>
<evidence type="ECO:0000313" key="2">
    <source>
        <dbReference type="Proteomes" id="UP000807785"/>
    </source>
</evidence>
<comment type="caution">
    <text evidence="1">The sequence shown here is derived from an EMBL/GenBank/DDBJ whole genome shotgun (WGS) entry which is preliminary data.</text>
</comment>
<accession>A0A9D7EAV2</accession>
<sequence>MGLSFDLIDQMCGLAAASPGAREAAAALRAAYPGLQVTRVDAMDMRGKAPVRRLPSCDLFLVDSRGHCWKVTRDPHSATAVAVADKT</sequence>
<proteinExistence type="predicted"/>
<protein>
    <submittedName>
        <fullName evidence="1">Uncharacterized protein</fullName>
    </submittedName>
</protein>
<gene>
    <name evidence="1" type="ORF">IPH26_15340</name>
</gene>
<dbReference type="EMBL" id="JADJEV010000004">
    <property type="protein sequence ID" value="MBK6974252.1"/>
    <property type="molecule type" value="Genomic_DNA"/>
</dbReference>
<organism evidence="1 2">
    <name type="scientific">Candidatus Methylophosphatis roskildensis</name>
    <dbReference type="NCBI Taxonomy" id="2899263"/>
    <lineage>
        <taxon>Bacteria</taxon>
        <taxon>Pseudomonadati</taxon>
        <taxon>Pseudomonadota</taxon>
        <taxon>Betaproteobacteria</taxon>
        <taxon>Nitrosomonadales</taxon>
        <taxon>Sterolibacteriaceae</taxon>
        <taxon>Candidatus Methylophosphatis</taxon>
    </lineage>
</organism>
<evidence type="ECO:0000313" key="1">
    <source>
        <dbReference type="EMBL" id="MBK6974252.1"/>
    </source>
</evidence>
<name>A0A9D7EAV2_9PROT</name>
<dbReference type="Proteomes" id="UP000807785">
    <property type="component" value="Unassembled WGS sequence"/>
</dbReference>
<reference evidence="1" key="1">
    <citation type="submission" date="2020-10" db="EMBL/GenBank/DDBJ databases">
        <title>Connecting structure to function with the recovery of over 1000 high-quality activated sludge metagenome-assembled genomes encoding full-length rRNA genes using long-read sequencing.</title>
        <authorList>
            <person name="Singleton C.M."/>
            <person name="Petriglieri F."/>
            <person name="Kristensen J.M."/>
            <person name="Kirkegaard R.H."/>
            <person name="Michaelsen T.Y."/>
            <person name="Andersen M.H."/>
            <person name="Karst S.M."/>
            <person name="Dueholm M.S."/>
            <person name="Nielsen P.H."/>
            <person name="Albertsen M."/>
        </authorList>
    </citation>
    <scope>NUCLEOTIDE SEQUENCE</scope>
    <source>
        <strain evidence="1">Bjer_18-Q3-R1-45_BAT3C.347</strain>
    </source>
</reference>